<keyword evidence="2" id="KW-0560">Oxidoreductase</keyword>
<gene>
    <name evidence="4" type="ORF">Gocc_1499</name>
</gene>
<dbReference type="Gene3D" id="3.90.180.10">
    <property type="entry name" value="Medium-chain alcohol dehydrogenases, catalytic domain"/>
    <property type="match status" value="1"/>
</dbReference>
<evidence type="ECO:0000313" key="4">
    <source>
        <dbReference type="EMBL" id="RDI74610.1"/>
    </source>
</evidence>
<evidence type="ECO:0000259" key="3">
    <source>
        <dbReference type="SMART" id="SM00829"/>
    </source>
</evidence>
<dbReference type="InterPro" id="IPR036291">
    <property type="entry name" value="NAD(P)-bd_dom_sf"/>
</dbReference>
<dbReference type="InterPro" id="IPR020843">
    <property type="entry name" value="ER"/>
</dbReference>
<keyword evidence="1" id="KW-0521">NADP</keyword>
<sequence length="322" mass="32730">MRAIVFTGAGGNEVVALEERDDPVPTGDDVLVSVRYAALNPADLAQRAGRYPAPPGAPADVPGIEVSGTVAACGPTARRFALGDRVFGIVGGGGLADRVLVHERHVAPVPDRLDDLAAAAVPEVFVTAHDAVMSQAALRPGELLAVNGANGGVGTAAVQIASTAGARVLATVRQEDLRARVAALGADVVAPADFVESARAAGGADVVLELVGAPNLDPDLDALAVKGRVVIVGTGAGTEAPLDLRKLMGRRAHVMGTVLRARPLEEKAAAVQAFAREVVPHLASGRIVPLVDRVFPAGEAAAAFDRLQAPGKLGKVLLDFGS</sequence>
<dbReference type="PANTHER" id="PTHR48106">
    <property type="entry name" value="QUINONE OXIDOREDUCTASE PIG3-RELATED"/>
    <property type="match status" value="1"/>
</dbReference>
<dbReference type="CDD" id="cd05276">
    <property type="entry name" value="p53_inducible_oxidoreductase"/>
    <property type="match status" value="1"/>
</dbReference>
<reference evidence="5" key="2">
    <citation type="journal article" date="2019" name="MicrobiologyOpen">
        <title>High-quality draft genome sequence of Gaiella occulta isolated from a 150 meter deep mineral water borehole and comparison with the genome sequences of other deep-branching lineages of the phylum Actinobacteria.</title>
        <authorList>
            <person name="Severino R."/>
            <person name="Froufe H.J.C."/>
            <person name="Barroso C."/>
            <person name="Albuquerque L."/>
            <person name="Lobo-da-Cunha A."/>
            <person name="da Costa M.S."/>
            <person name="Egas C."/>
        </authorList>
    </citation>
    <scope>NUCLEOTIDE SEQUENCE [LARGE SCALE GENOMIC DNA]</scope>
    <source>
        <strain evidence="5">F2-233</strain>
    </source>
</reference>
<dbReference type="InterPro" id="IPR014189">
    <property type="entry name" value="Quinone_OxRdtase_PIG3"/>
</dbReference>
<dbReference type="Proteomes" id="UP000254134">
    <property type="component" value="Unassembled WGS sequence"/>
</dbReference>
<dbReference type="PANTHER" id="PTHR48106:SF8">
    <property type="entry name" value="OS02G0805600 PROTEIN"/>
    <property type="match status" value="1"/>
</dbReference>
<dbReference type="AlphaFoldDB" id="A0A7M2YY09"/>
<dbReference type="GO" id="GO:0016651">
    <property type="term" value="F:oxidoreductase activity, acting on NAD(P)H"/>
    <property type="evidence" value="ECO:0007669"/>
    <property type="project" value="TreeGrafter"/>
</dbReference>
<dbReference type="NCBIfam" id="TIGR02824">
    <property type="entry name" value="quinone_pig3"/>
    <property type="match status" value="1"/>
</dbReference>
<keyword evidence="5" id="KW-1185">Reference proteome</keyword>
<accession>A0A7M2YY09</accession>
<evidence type="ECO:0000313" key="5">
    <source>
        <dbReference type="Proteomes" id="UP000254134"/>
    </source>
</evidence>
<dbReference type="SMART" id="SM00829">
    <property type="entry name" value="PKS_ER"/>
    <property type="match status" value="1"/>
</dbReference>
<dbReference type="SUPFAM" id="SSF51735">
    <property type="entry name" value="NAD(P)-binding Rossmann-fold domains"/>
    <property type="match status" value="1"/>
</dbReference>
<dbReference type="RefSeq" id="WP_114795929.1">
    <property type="nucleotide sequence ID" value="NZ_QQZY01000003.1"/>
</dbReference>
<dbReference type="Pfam" id="PF08240">
    <property type="entry name" value="ADH_N"/>
    <property type="match status" value="1"/>
</dbReference>
<dbReference type="Gene3D" id="3.40.50.720">
    <property type="entry name" value="NAD(P)-binding Rossmann-like Domain"/>
    <property type="match status" value="1"/>
</dbReference>
<feature type="domain" description="Enoyl reductase (ER)" evidence="3">
    <location>
        <begin position="10"/>
        <end position="318"/>
    </location>
</feature>
<dbReference type="InterPro" id="IPR013149">
    <property type="entry name" value="ADH-like_C"/>
</dbReference>
<evidence type="ECO:0000256" key="1">
    <source>
        <dbReference type="ARBA" id="ARBA00022857"/>
    </source>
</evidence>
<dbReference type="Pfam" id="PF00107">
    <property type="entry name" value="ADH_zinc_N"/>
    <property type="match status" value="1"/>
</dbReference>
<protein>
    <submittedName>
        <fullName evidence="4">Quinone-pig3: PIG3-type NAD(P)H quinone oxidoreductase</fullName>
    </submittedName>
</protein>
<proteinExistence type="predicted"/>
<dbReference type="GO" id="GO:0070402">
    <property type="term" value="F:NADPH binding"/>
    <property type="evidence" value="ECO:0007669"/>
    <property type="project" value="TreeGrafter"/>
</dbReference>
<reference evidence="4 5" key="1">
    <citation type="submission" date="2018-07" db="EMBL/GenBank/DDBJ databases">
        <title>High-quality-draft genome sequence of Gaiella occulta.</title>
        <authorList>
            <person name="Severino R."/>
            <person name="Froufe H.J.C."/>
            <person name="Rainey F.A."/>
            <person name="Barroso C."/>
            <person name="Albuquerque L."/>
            <person name="Lobo-Da-Cunha A."/>
            <person name="Da Costa M.S."/>
            <person name="Egas C."/>
        </authorList>
    </citation>
    <scope>NUCLEOTIDE SEQUENCE [LARGE SCALE GENOMIC DNA]</scope>
    <source>
        <strain evidence="4 5">F2-233</strain>
    </source>
</reference>
<dbReference type="InterPro" id="IPR011032">
    <property type="entry name" value="GroES-like_sf"/>
</dbReference>
<dbReference type="InterPro" id="IPR013154">
    <property type="entry name" value="ADH-like_N"/>
</dbReference>
<comment type="caution">
    <text evidence="4">The sequence shown here is derived from an EMBL/GenBank/DDBJ whole genome shotgun (WGS) entry which is preliminary data.</text>
</comment>
<dbReference type="SUPFAM" id="SSF50129">
    <property type="entry name" value="GroES-like"/>
    <property type="match status" value="1"/>
</dbReference>
<organism evidence="4 5">
    <name type="scientific">Gaiella occulta</name>
    <dbReference type="NCBI Taxonomy" id="1002870"/>
    <lineage>
        <taxon>Bacteria</taxon>
        <taxon>Bacillati</taxon>
        <taxon>Actinomycetota</taxon>
        <taxon>Thermoleophilia</taxon>
        <taxon>Gaiellales</taxon>
        <taxon>Gaiellaceae</taxon>
        <taxon>Gaiella</taxon>
    </lineage>
</organism>
<dbReference type="EMBL" id="QQZY01000003">
    <property type="protein sequence ID" value="RDI74610.1"/>
    <property type="molecule type" value="Genomic_DNA"/>
</dbReference>
<dbReference type="OrthoDB" id="4190732at2"/>
<name>A0A7M2YY09_9ACTN</name>
<evidence type="ECO:0000256" key="2">
    <source>
        <dbReference type="ARBA" id="ARBA00023002"/>
    </source>
</evidence>